<dbReference type="PANTHER" id="PTHR14237:SF19">
    <property type="entry name" value="MITOCHONDRIAL AMIDOXIME REDUCING COMPONENT 1"/>
    <property type="match status" value="1"/>
</dbReference>
<dbReference type="EMBL" id="BNCO01000054">
    <property type="protein sequence ID" value="GIL63004.1"/>
    <property type="molecule type" value="Genomic_DNA"/>
</dbReference>
<evidence type="ECO:0000313" key="2">
    <source>
        <dbReference type="EMBL" id="GIL63004.1"/>
    </source>
</evidence>
<protein>
    <recommendedName>
        <fullName evidence="1">MOSC domain-containing protein</fullName>
    </recommendedName>
</protein>
<dbReference type="AlphaFoldDB" id="A0A8J4F6D5"/>
<feature type="domain" description="MOSC" evidence="1">
    <location>
        <begin position="176"/>
        <end position="318"/>
    </location>
</feature>
<sequence length="343" mass="37061">MSPSIGAINIYPIKSCRGISVQSAMLTEAGLMFDREWMVVREDNGRFISQREKELLALVDVGLPPELLAAAPYGAISTHGSMTLSAPGMEPLQIPLARKPACETRKVTVWEWTGIGMDEGADAAAWFSRYLGIPSRLVRYLGSSGANVETAAAAAGLPQQQQQAGVVCGGGEDGSLECTRTTDPEFAVNYETRFTDGYPVLLANQAALADLNSKLVEPLPMNRFRPNIEVAGADPWAEDGWRVIAVTCFADGRTLPLTLVKPCSRCKVTTINQATAKIGDEPLETLGTISTGQLHSSQLAHWKIAALRVGQGARLERDAQVLDSRRLLRVECRLAHARYPLCG</sequence>
<dbReference type="PROSITE" id="PS51340">
    <property type="entry name" value="MOSC"/>
    <property type="match status" value="1"/>
</dbReference>
<dbReference type="InterPro" id="IPR005302">
    <property type="entry name" value="MoCF_Sase_C"/>
</dbReference>
<evidence type="ECO:0000259" key="1">
    <source>
        <dbReference type="PROSITE" id="PS51340"/>
    </source>
</evidence>
<dbReference type="GO" id="GO:0030170">
    <property type="term" value="F:pyridoxal phosphate binding"/>
    <property type="evidence" value="ECO:0007669"/>
    <property type="project" value="InterPro"/>
</dbReference>
<dbReference type="PANTHER" id="PTHR14237">
    <property type="entry name" value="MOLYBDOPTERIN COFACTOR SULFURASE MOSC"/>
    <property type="match status" value="1"/>
</dbReference>
<dbReference type="Proteomes" id="UP000747399">
    <property type="component" value="Unassembled WGS sequence"/>
</dbReference>
<dbReference type="Pfam" id="PF03473">
    <property type="entry name" value="MOSC"/>
    <property type="match status" value="1"/>
</dbReference>
<evidence type="ECO:0000313" key="3">
    <source>
        <dbReference type="Proteomes" id="UP000747399"/>
    </source>
</evidence>
<dbReference type="SUPFAM" id="SSF50800">
    <property type="entry name" value="PK beta-barrel domain-like"/>
    <property type="match status" value="1"/>
</dbReference>
<keyword evidence="3" id="KW-1185">Reference proteome</keyword>
<dbReference type="GO" id="GO:0030151">
    <property type="term" value="F:molybdenum ion binding"/>
    <property type="evidence" value="ECO:0007669"/>
    <property type="project" value="InterPro"/>
</dbReference>
<dbReference type="GO" id="GO:0003824">
    <property type="term" value="F:catalytic activity"/>
    <property type="evidence" value="ECO:0007669"/>
    <property type="project" value="InterPro"/>
</dbReference>
<organism evidence="2 3">
    <name type="scientific">Volvox africanus</name>
    <dbReference type="NCBI Taxonomy" id="51714"/>
    <lineage>
        <taxon>Eukaryota</taxon>
        <taxon>Viridiplantae</taxon>
        <taxon>Chlorophyta</taxon>
        <taxon>core chlorophytes</taxon>
        <taxon>Chlorophyceae</taxon>
        <taxon>CS clade</taxon>
        <taxon>Chlamydomonadales</taxon>
        <taxon>Volvocaceae</taxon>
        <taxon>Volvox</taxon>
    </lineage>
</organism>
<proteinExistence type="predicted"/>
<dbReference type="InterPro" id="IPR005303">
    <property type="entry name" value="MOCOS_middle"/>
</dbReference>
<name>A0A8J4F6D5_9CHLO</name>
<dbReference type="Pfam" id="PF03476">
    <property type="entry name" value="MOSC_N"/>
    <property type="match status" value="1"/>
</dbReference>
<dbReference type="InterPro" id="IPR011037">
    <property type="entry name" value="Pyrv_Knase-like_insert_dom_sf"/>
</dbReference>
<dbReference type="SUPFAM" id="SSF141673">
    <property type="entry name" value="MOSC N-terminal domain-like"/>
    <property type="match status" value="1"/>
</dbReference>
<reference evidence="2" key="1">
    <citation type="journal article" date="2021" name="Proc. Natl. Acad. Sci. U.S.A.">
        <title>Three genomes in the algal genus Volvox reveal the fate of a haploid sex-determining region after a transition to homothallism.</title>
        <authorList>
            <person name="Yamamoto K."/>
            <person name="Hamaji T."/>
            <person name="Kawai-Toyooka H."/>
            <person name="Matsuzaki R."/>
            <person name="Takahashi F."/>
            <person name="Nishimura Y."/>
            <person name="Kawachi M."/>
            <person name="Noguchi H."/>
            <person name="Minakuchi Y."/>
            <person name="Umen J.G."/>
            <person name="Toyoda A."/>
            <person name="Nozaki H."/>
        </authorList>
    </citation>
    <scope>NUCLEOTIDE SEQUENCE</scope>
    <source>
        <strain evidence="2">NIES-3780</strain>
    </source>
</reference>
<accession>A0A8J4F6D5</accession>
<comment type="caution">
    <text evidence="2">The sequence shown here is derived from an EMBL/GenBank/DDBJ whole genome shotgun (WGS) entry which is preliminary data.</text>
</comment>
<gene>
    <name evidence="2" type="ORF">Vafri_17162</name>
</gene>